<reference evidence="1" key="1">
    <citation type="submission" date="2018-05" db="EMBL/GenBank/DDBJ databases">
        <authorList>
            <person name="Lanie J.A."/>
            <person name="Ng W.-L."/>
            <person name="Kazmierczak K.M."/>
            <person name="Andrzejewski T.M."/>
            <person name="Davidsen T.M."/>
            <person name="Wayne K.J."/>
            <person name="Tettelin H."/>
            <person name="Glass J.I."/>
            <person name="Rusch D."/>
            <person name="Podicherti R."/>
            <person name="Tsui H.-C.T."/>
            <person name="Winkler M.E."/>
        </authorList>
    </citation>
    <scope>NUCLEOTIDE SEQUENCE</scope>
</reference>
<dbReference type="InterPro" id="IPR010767">
    <property type="entry name" value="Phage_CGC-2007_Cje0229"/>
</dbReference>
<evidence type="ECO:0000313" key="1">
    <source>
        <dbReference type="EMBL" id="SVA17030.1"/>
    </source>
</evidence>
<dbReference type="EMBL" id="UINC01004813">
    <property type="protein sequence ID" value="SVA17030.1"/>
    <property type="molecule type" value="Genomic_DNA"/>
</dbReference>
<name>A0A381TLU4_9ZZZZ</name>
<evidence type="ECO:0008006" key="2">
    <source>
        <dbReference type="Google" id="ProtNLM"/>
    </source>
</evidence>
<organism evidence="1">
    <name type="scientific">marine metagenome</name>
    <dbReference type="NCBI Taxonomy" id="408172"/>
    <lineage>
        <taxon>unclassified sequences</taxon>
        <taxon>metagenomes</taxon>
        <taxon>ecological metagenomes</taxon>
    </lineage>
</organism>
<accession>A0A381TLU4</accession>
<dbReference type="AlphaFoldDB" id="A0A381TLU4"/>
<gene>
    <name evidence="1" type="ORF">METZ01_LOCUS69884</name>
</gene>
<protein>
    <recommendedName>
        <fullName evidence="2">DUF1353 domain-containing protein</fullName>
    </recommendedName>
</protein>
<dbReference type="Pfam" id="PF07087">
    <property type="entry name" value="DUF1353"/>
    <property type="match status" value="1"/>
</dbReference>
<feature type="non-terminal residue" evidence="1">
    <location>
        <position position="1"/>
    </location>
</feature>
<proteinExistence type="predicted"/>
<sequence length="133" mass="15021">VLKSIGVKITKAGKVTVPKGFETDMASVPRACWMFIAPFDVARAAVIHDLLYKNIRQHRWYAQRADSRGDWPAWRETKLELDLIKEAKAVADKIFLCAMNDSAPIVPLHKKNPAYWAVRVFGNSSIIPTEDNI</sequence>